<reference evidence="1" key="1">
    <citation type="journal article" date="2015" name="Nature">
        <title>Complex archaea that bridge the gap between prokaryotes and eukaryotes.</title>
        <authorList>
            <person name="Spang A."/>
            <person name="Saw J.H."/>
            <person name="Jorgensen S.L."/>
            <person name="Zaremba-Niedzwiedzka K."/>
            <person name="Martijn J."/>
            <person name="Lind A.E."/>
            <person name="van Eijk R."/>
            <person name="Schleper C."/>
            <person name="Guy L."/>
            <person name="Ettema T.J."/>
        </authorList>
    </citation>
    <scope>NUCLEOTIDE SEQUENCE</scope>
</reference>
<evidence type="ECO:0000313" key="1">
    <source>
        <dbReference type="EMBL" id="KKM27918.1"/>
    </source>
</evidence>
<accession>A0A0F9L132</accession>
<dbReference type="AlphaFoldDB" id="A0A0F9L132"/>
<protein>
    <submittedName>
        <fullName evidence="1">Uncharacterized protein</fullName>
    </submittedName>
</protein>
<comment type="caution">
    <text evidence="1">The sequence shown here is derived from an EMBL/GenBank/DDBJ whole genome shotgun (WGS) entry which is preliminary data.</text>
</comment>
<dbReference type="EMBL" id="LAZR01012232">
    <property type="protein sequence ID" value="KKM27918.1"/>
    <property type="molecule type" value="Genomic_DNA"/>
</dbReference>
<name>A0A0F9L132_9ZZZZ</name>
<proteinExistence type="predicted"/>
<organism evidence="1">
    <name type="scientific">marine sediment metagenome</name>
    <dbReference type="NCBI Taxonomy" id="412755"/>
    <lineage>
        <taxon>unclassified sequences</taxon>
        <taxon>metagenomes</taxon>
        <taxon>ecological metagenomes</taxon>
    </lineage>
</organism>
<sequence length="36" mass="4340">MKAKKERLFKDEDWPNPVNKDSLKRTDKFVSLSIFK</sequence>
<gene>
    <name evidence="1" type="ORF">LCGC14_1569900</name>
</gene>